<keyword evidence="1" id="KW-0472">Membrane</keyword>
<comment type="caution">
    <text evidence="2">The sequence shown here is derived from an EMBL/GenBank/DDBJ whole genome shotgun (WGS) entry which is preliminary data.</text>
</comment>
<proteinExistence type="predicted"/>
<keyword evidence="1" id="KW-1133">Transmembrane helix</keyword>
<feature type="transmembrane region" description="Helical" evidence="1">
    <location>
        <begin position="42"/>
        <end position="58"/>
    </location>
</feature>
<gene>
    <name evidence="2" type="ORF">GO986_11435</name>
</gene>
<dbReference type="EMBL" id="WQLB01000014">
    <property type="protein sequence ID" value="MVN87380.1"/>
    <property type="molecule type" value="Genomic_DNA"/>
</dbReference>
<organism evidence="2 3">
    <name type="scientific">Deinococcus arboris</name>
    <dbReference type="NCBI Taxonomy" id="2682977"/>
    <lineage>
        <taxon>Bacteria</taxon>
        <taxon>Thermotogati</taxon>
        <taxon>Deinococcota</taxon>
        <taxon>Deinococci</taxon>
        <taxon>Deinococcales</taxon>
        <taxon>Deinococcaceae</taxon>
        <taxon>Deinococcus</taxon>
    </lineage>
</organism>
<accession>A0A7C9LUL4</accession>
<keyword evidence="1" id="KW-0812">Transmembrane</keyword>
<evidence type="ECO:0000313" key="3">
    <source>
        <dbReference type="Proteomes" id="UP000483286"/>
    </source>
</evidence>
<name>A0A7C9LUL4_9DEIO</name>
<keyword evidence="3" id="KW-1185">Reference proteome</keyword>
<dbReference type="RefSeq" id="WP_157459437.1">
    <property type="nucleotide sequence ID" value="NZ_WQLB01000014.1"/>
</dbReference>
<evidence type="ECO:0000256" key="1">
    <source>
        <dbReference type="SAM" id="Phobius"/>
    </source>
</evidence>
<feature type="transmembrane region" description="Helical" evidence="1">
    <location>
        <begin position="64"/>
        <end position="81"/>
    </location>
</feature>
<dbReference type="AlphaFoldDB" id="A0A7C9LUL4"/>
<evidence type="ECO:0000313" key="2">
    <source>
        <dbReference type="EMBL" id="MVN87380.1"/>
    </source>
</evidence>
<dbReference type="Proteomes" id="UP000483286">
    <property type="component" value="Unassembled WGS sequence"/>
</dbReference>
<feature type="transmembrane region" description="Helical" evidence="1">
    <location>
        <begin position="12"/>
        <end position="30"/>
    </location>
</feature>
<reference evidence="2 3" key="1">
    <citation type="submission" date="2019-12" db="EMBL/GenBank/DDBJ databases">
        <title>Deinococcus sp. HMF7620 Genome sequencing and assembly.</title>
        <authorList>
            <person name="Kang H."/>
            <person name="Kim H."/>
            <person name="Joh K."/>
        </authorList>
    </citation>
    <scope>NUCLEOTIDE SEQUENCE [LARGE SCALE GENOMIC DNA]</scope>
    <source>
        <strain evidence="2 3">HMF7620</strain>
    </source>
</reference>
<sequence>MTPEPSRPLQRWHLSLLIAALGAYLMDWFLIPGGQEWRGANYAFELLKLALIGGWLYVSYPRRWFLITLAVVWAAIGLITWPRNFNAQ</sequence>
<protein>
    <submittedName>
        <fullName evidence="2">Uncharacterized protein</fullName>
    </submittedName>
</protein>